<feature type="non-terminal residue" evidence="1">
    <location>
        <position position="32"/>
    </location>
</feature>
<dbReference type="EMBL" id="CAJVCH010084873">
    <property type="protein sequence ID" value="CAG7721965.1"/>
    <property type="molecule type" value="Genomic_DNA"/>
</dbReference>
<proteinExistence type="predicted"/>
<accession>A0A8J2P1F3</accession>
<name>A0A8J2P1F3_9HEXA</name>
<keyword evidence="2" id="KW-1185">Reference proteome</keyword>
<protein>
    <submittedName>
        <fullName evidence="1">Uncharacterized protein</fullName>
    </submittedName>
</protein>
<organism evidence="1 2">
    <name type="scientific">Allacma fusca</name>
    <dbReference type="NCBI Taxonomy" id="39272"/>
    <lineage>
        <taxon>Eukaryota</taxon>
        <taxon>Metazoa</taxon>
        <taxon>Ecdysozoa</taxon>
        <taxon>Arthropoda</taxon>
        <taxon>Hexapoda</taxon>
        <taxon>Collembola</taxon>
        <taxon>Symphypleona</taxon>
        <taxon>Sminthuridae</taxon>
        <taxon>Allacma</taxon>
    </lineage>
</organism>
<reference evidence="1" key="1">
    <citation type="submission" date="2021-06" db="EMBL/GenBank/DDBJ databases">
        <authorList>
            <person name="Hodson N. C."/>
            <person name="Mongue J. A."/>
            <person name="Jaron S. K."/>
        </authorList>
    </citation>
    <scope>NUCLEOTIDE SEQUENCE</scope>
</reference>
<dbReference type="Proteomes" id="UP000708208">
    <property type="component" value="Unassembled WGS sequence"/>
</dbReference>
<evidence type="ECO:0000313" key="1">
    <source>
        <dbReference type="EMBL" id="CAG7721965.1"/>
    </source>
</evidence>
<sequence length="32" mass="3990">RIRSDFLYKKLAFLKRQLRSSISNFPVWLQMF</sequence>
<gene>
    <name evidence="1" type="ORF">AFUS01_LOCUS11148</name>
</gene>
<comment type="caution">
    <text evidence="1">The sequence shown here is derived from an EMBL/GenBank/DDBJ whole genome shotgun (WGS) entry which is preliminary data.</text>
</comment>
<evidence type="ECO:0000313" key="2">
    <source>
        <dbReference type="Proteomes" id="UP000708208"/>
    </source>
</evidence>
<dbReference type="AlphaFoldDB" id="A0A8J2P1F3"/>